<dbReference type="PANTHER" id="PTHR30388:SF4">
    <property type="entry name" value="MOLYBDENUM COFACTOR INSERTION CHAPERONE PAOD"/>
    <property type="match status" value="1"/>
</dbReference>
<evidence type="ECO:0000259" key="1">
    <source>
        <dbReference type="Pfam" id="PF13478"/>
    </source>
</evidence>
<proteinExistence type="predicted"/>
<protein>
    <submittedName>
        <fullName evidence="2">XdhC family protein</fullName>
    </submittedName>
</protein>
<dbReference type="EMBL" id="JBHSML010000002">
    <property type="protein sequence ID" value="MFC5515158.1"/>
    <property type="molecule type" value="Genomic_DNA"/>
</dbReference>
<organism evidence="2 3">
    <name type="scientific">Kaistia terrae</name>
    <dbReference type="NCBI Taxonomy" id="537017"/>
    <lineage>
        <taxon>Bacteria</taxon>
        <taxon>Pseudomonadati</taxon>
        <taxon>Pseudomonadota</taxon>
        <taxon>Alphaproteobacteria</taxon>
        <taxon>Hyphomicrobiales</taxon>
        <taxon>Kaistiaceae</taxon>
        <taxon>Kaistia</taxon>
    </lineage>
</organism>
<comment type="caution">
    <text evidence="2">The sequence shown here is derived from an EMBL/GenBank/DDBJ whole genome shotgun (WGS) entry which is preliminary data.</text>
</comment>
<dbReference type="RefSeq" id="WP_266343158.1">
    <property type="nucleotide sequence ID" value="NZ_JAPKNH010000002.1"/>
</dbReference>
<reference evidence="3" key="1">
    <citation type="journal article" date="2019" name="Int. J. Syst. Evol. Microbiol.">
        <title>The Global Catalogue of Microorganisms (GCM) 10K type strain sequencing project: providing services to taxonomists for standard genome sequencing and annotation.</title>
        <authorList>
            <consortium name="The Broad Institute Genomics Platform"/>
            <consortium name="The Broad Institute Genome Sequencing Center for Infectious Disease"/>
            <person name="Wu L."/>
            <person name="Ma J."/>
        </authorList>
    </citation>
    <scope>NUCLEOTIDE SEQUENCE [LARGE SCALE GENOMIC DNA]</scope>
    <source>
        <strain evidence="3">KACC 12633</strain>
    </source>
</reference>
<feature type="domain" description="XdhC Rossmann" evidence="1">
    <location>
        <begin position="83"/>
        <end position="224"/>
    </location>
</feature>
<name>A0ABW0PS23_9HYPH</name>
<keyword evidence="3" id="KW-1185">Reference proteome</keyword>
<dbReference type="Gene3D" id="3.40.50.720">
    <property type="entry name" value="NAD(P)-binding Rossmann-like Domain"/>
    <property type="match status" value="1"/>
</dbReference>
<accession>A0ABW0PS23</accession>
<sequence length="239" mass="25507">MDRFTLQSLNEARRQRQAAILITNLASGVVRLVRENDVDLDLMVEPTLAEILPQRFRSAHSGLVQTPEGDEFFLTVHVPPPRLVIIGAVHISQALAPMARIAGLDVTIIDPRTAFATPERFANVALLAEWPEDALKGIPLDAFTAVAALTHDPKIDDLPLQAALAANCFYVGALGSRKTHAKRLERLQATGVSGADAARIRAPIGLAIGAQSPAEIAVSVLAEIIDSLRKRGLTTPGGA</sequence>
<dbReference type="InterPro" id="IPR027051">
    <property type="entry name" value="XdhC_Rossmann_dom"/>
</dbReference>
<dbReference type="InterPro" id="IPR052698">
    <property type="entry name" value="MoCofactor_Util/Proc"/>
</dbReference>
<evidence type="ECO:0000313" key="2">
    <source>
        <dbReference type="EMBL" id="MFC5515158.1"/>
    </source>
</evidence>
<evidence type="ECO:0000313" key="3">
    <source>
        <dbReference type="Proteomes" id="UP001596150"/>
    </source>
</evidence>
<dbReference type="Pfam" id="PF13478">
    <property type="entry name" value="XdhC_C"/>
    <property type="match status" value="1"/>
</dbReference>
<gene>
    <name evidence="2" type="ORF">ACFPP9_05200</name>
</gene>
<dbReference type="PANTHER" id="PTHR30388">
    <property type="entry name" value="ALDEHYDE OXIDOREDUCTASE MOLYBDENUM COFACTOR ASSEMBLY PROTEIN"/>
    <property type="match status" value="1"/>
</dbReference>
<dbReference type="Proteomes" id="UP001596150">
    <property type="component" value="Unassembled WGS sequence"/>
</dbReference>